<dbReference type="Gene3D" id="2.60.120.620">
    <property type="entry name" value="q2cbj1_9rhob like domain"/>
    <property type="match status" value="1"/>
</dbReference>
<dbReference type="Proteomes" id="UP000476064">
    <property type="component" value="Chromosome"/>
</dbReference>
<dbReference type="PANTHER" id="PTHR20883">
    <property type="entry name" value="PHYTANOYL-COA DIOXYGENASE DOMAIN CONTAINING 1"/>
    <property type="match status" value="1"/>
</dbReference>
<dbReference type="AlphaFoldDB" id="A0A6C0G256"/>
<keyword evidence="1" id="KW-0560">Oxidoreductase</keyword>
<dbReference type="KEGG" id="plyc:GXP70_22555"/>
<dbReference type="EMBL" id="CP048209">
    <property type="protein sequence ID" value="QHT62492.1"/>
    <property type="molecule type" value="Genomic_DNA"/>
</dbReference>
<dbReference type="RefSeq" id="WP_162358925.1">
    <property type="nucleotide sequence ID" value="NZ_CP048209.1"/>
</dbReference>
<protein>
    <submittedName>
        <fullName evidence="1">Phytanoyl-CoA dioxygenase family protein</fullName>
    </submittedName>
</protein>
<accession>A0A6C0G256</accession>
<gene>
    <name evidence="1" type="ORF">GXP70_22555</name>
</gene>
<dbReference type="SUPFAM" id="SSF51197">
    <property type="entry name" value="Clavaminate synthase-like"/>
    <property type="match status" value="1"/>
</dbReference>
<evidence type="ECO:0000313" key="1">
    <source>
        <dbReference type="EMBL" id="QHT62492.1"/>
    </source>
</evidence>
<name>A0A6C0G256_9BACL</name>
<dbReference type="Pfam" id="PF05721">
    <property type="entry name" value="PhyH"/>
    <property type="match status" value="1"/>
</dbReference>
<evidence type="ECO:0000313" key="2">
    <source>
        <dbReference type="Proteomes" id="UP000476064"/>
    </source>
</evidence>
<reference evidence="1 2" key="1">
    <citation type="submission" date="2020-01" db="EMBL/GenBank/DDBJ databases">
        <title>Paenibacillus sp. nov., isolated from tomato rhizosphere.</title>
        <authorList>
            <person name="Weon H.-Y."/>
            <person name="Lee S.A."/>
        </authorList>
    </citation>
    <scope>NUCLEOTIDE SEQUENCE [LARGE SCALE GENOMIC DNA]</scope>
    <source>
        <strain evidence="1 2">12200R-189</strain>
    </source>
</reference>
<keyword evidence="2" id="KW-1185">Reference proteome</keyword>
<organism evidence="1 2">
    <name type="scientific">Paenibacillus lycopersici</name>
    <dbReference type="NCBI Taxonomy" id="2704462"/>
    <lineage>
        <taxon>Bacteria</taxon>
        <taxon>Bacillati</taxon>
        <taxon>Bacillota</taxon>
        <taxon>Bacilli</taxon>
        <taxon>Bacillales</taxon>
        <taxon>Paenibacillaceae</taxon>
        <taxon>Paenibacillus</taxon>
    </lineage>
</organism>
<proteinExistence type="predicted"/>
<dbReference type="GO" id="GO:0005506">
    <property type="term" value="F:iron ion binding"/>
    <property type="evidence" value="ECO:0007669"/>
    <property type="project" value="UniProtKB-ARBA"/>
</dbReference>
<dbReference type="GO" id="GO:0016706">
    <property type="term" value="F:2-oxoglutarate-dependent dioxygenase activity"/>
    <property type="evidence" value="ECO:0007669"/>
    <property type="project" value="UniProtKB-ARBA"/>
</dbReference>
<dbReference type="PANTHER" id="PTHR20883:SF48">
    <property type="entry name" value="ECTOINE DIOXYGENASE"/>
    <property type="match status" value="1"/>
</dbReference>
<dbReference type="InterPro" id="IPR008775">
    <property type="entry name" value="Phytyl_CoA_dOase-like"/>
</dbReference>
<keyword evidence="1" id="KW-0223">Dioxygenase</keyword>
<sequence>MDAKQIDFFDTFGFIKFPGLLKADIDWIEEEFEQVFPMFRNVKHDGSKRTMIVPFIDQREKLSGMLEHPAINDILTCLLGSDYNYMGSDGNYYSGDTSWHPDGQEKSRKHIKIAFYLDSLTAHNGALRVIPGSHRFGDVFYRDLMEKIWNAEQSWGISGSEVPAVALDVVPGDVLVFKHETFHSSWGGNGYRRMFTINASQRFTGEKALEELEAQCLLHYHYARDHYYGPAMRGSAVPQRQKHLEQVMSLGIDWAERSKHLSPL</sequence>